<feature type="region of interest" description="Disordered" evidence="2">
    <location>
        <begin position="4773"/>
        <end position="4909"/>
    </location>
</feature>
<evidence type="ECO:0000256" key="1">
    <source>
        <dbReference type="SAM" id="Coils"/>
    </source>
</evidence>
<dbReference type="GO" id="GO:0008569">
    <property type="term" value="F:minus-end-directed microtubule motor activity"/>
    <property type="evidence" value="ECO:0007669"/>
    <property type="project" value="TreeGrafter"/>
</dbReference>
<organism evidence="3 4">
    <name type="scientific">Tetrahymena thermophila (strain SB210)</name>
    <dbReference type="NCBI Taxonomy" id="312017"/>
    <lineage>
        <taxon>Eukaryota</taxon>
        <taxon>Sar</taxon>
        <taxon>Alveolata</taxon>
        <taxon>Ciliophora</taxon>
        <taxon>Intramacronucleata</taxon>
        <taxon>Oligohymenophorea</taxon>
        <taxon>Hymenostomatida</taxon>
        <taxon>Tetrahymenina</taxon>
        <taxon>Tetrahymenidae</taxon>
        <taxon>Tetrahymena</taxon>
    </lineage>
</organism>
<dbReference type="Gene3D" id="3.20.180.20">
    <property type="entry name" value="Dynein heavy chain, N-terminal domain 2"/>
    <property type="match status" value="1"/>
</dbReference>
<dbReference type="PANTHER" id="PTHR10676:SF396">
    <property type="entry name" value="DYNEIN AXONEMAL HEAVY CHAIN 1"/>
    <property type="match status" value="1"/>
</dbReference>
<feature type="compositionally biased region" description="Basic residues" evidence="2">
    <location>
        <begin position="4892"/>
        <end position="4908"/>
    </location>
</feature>
<name>W7XCC1_TETTS</name>
<dbReference type="InterPro" id="IPR027417">
    <property type="entry name" value="P-loop_NTPase"/>
</dbReference>
<proteinExistence type="predicted"/>
<evidence type="ECO:0000256" key="2">
    <source>
        <dbReference type="SAM" id="MobiDB-lite"/>
    </source>
</evidence>
<keyword evidence="4" id="KW-1185">Reference proteome</keyword>
<dbReference type="RefSeq" id="XP_012653253.1">
    <property type="nucleotide sequence ID" value="XM_012797799.1"/>
</dbReference>
<dbReference type="PANTHER" id="PTHR10676">
    <property type="entry name" value="DYNEIN HEAVY CHAIN FAMILY PROTEIN"/>
    <property type="match status" value="1"/>
</dbReference>
<feature type="coiled-coil region" evidence="1">
    <location>
        <begin position="4956"/>
        <end position="4983"/>
    </location>
</feature>
<dbReference type="GO" id="GO:0030286">
    <property type="term" value="C:dynein complex"/>
    <property type="evidence" value="ECO:0007669"/>
    <property type="project" value="InterPro"/>
</dbReference>
<feature type="coiled-coil region" evidence="1">
    <location>
        <begin position="3902"/>
        <end position="3929"/>
    </location>
</feature>
<keyword evidence="1" id="KW-0175">Coiled coil</keyword>
<dbReference type="GO" id="GO:0045505">
    <property type="term" value="F:dynein intermediate chain binding"/>
    <property type="evidence" value="ECO:0007669"/>
    <property type="project" value="InterPro"/>
</dbReference>
<feature type="coiled-coil region" evidence="1">
    <location>
        <begin position="5126"/>
        <end position="5153"/>
    </location>
</feature>
<dbReference type="Gene3D" id="3.40.50.300">
    <property type="entry name" value="P-loop containing nucleotide triphosphate hydrolases"/>
    <property type="match status" value="3"/>
</dbReference>
<feature type="region of interest" description="Disordered" evidence="2">
    <location>
        <begin position="879"/>
        <end position="901"/>
    </location>
</feature>
<dbReference type="GO" id="GO:0097729">
    <property type="term" value="C:9+2 motile cilium"/>
    <property type="evidence" value="ECO:0007669"/>
    <property type="project" value="TreeGrafter"/>
</dbReference>
<sequence>MNSKEGEFSRSLFSLFNQSVNQGDQSHLDFSAFENQQSIISRKAKFILNQSSDKRYSSQEQIDNVAKIRENYPLESLKAIDDFITNSNGIRRKVHLGELKVQKRRSPKAIKLGYSYLNKSKLEESMRISELQTNSIMNATSKVTENSIISNKSSKYAELFPNVQKKNQSEEDQIIERSRNNSLNIKQNEQRNSFNSTKSRISLHYTPISNNLFMNQNRMSKISNLSLYLKDLSNKNALKTNESYDITFSQMLNKSQKDFSILKDHHEISQPVIPVQNNANFFGIQNKQNQNSIQKKSILNFLKNKKEANTSINNDTICNQSQASFYSKKNKVLDLSTLNLFQKIKSSKNEPQYQIKDYVFSFERQLDNSQFNDEHNENMRDQYFKLKIKNINNFNQEPLSKYDIFQSDEHYLEDKLEKGFLVNGFSKWVQQDGSIIWKPCLITKYNKESGLFKIQWVDNALQTKEVRRLNLLIDTENLQSYNQRVVDACKIRQQKLQSESIKDILQEDSQFANILISKKLFYSILNKSLIGFSEAVQNEYKDYIKQLIINEYKFSVQSFIYYLGEVETIDEFYEKQFSGFYAKFSRMREKQDLAIIEEHVTVKKDQTKDEEKTEDFKLNYFQYNQKKFMKQVDKIEMAIYNAEKNIDKCQTFLKEKSKHIIYVVKTSKELPNFDLLIKEFTQKQTIIYNMALRGALKLCFTQSLLKSLEFIENYYSILPLNNISLEFQLLLPLSILQKRSKAQIELNLKENTQNYNQIDNHSQKQYEDEEESTLPFKFDMKMIFLTYKNITSKCLDEYLGGNIDFQINKKSIVKSFIKLKFSFLQKSRKNPPIKDIISYILKNRNKVYSQKQLSQSIHKIDGIDDKNVYDMNDEIQEETIRQRSSNVSQSGSSSQSNNNPYKQIILRNINKDETESPLSTPRSPHHSFFTQPVLQQKKQKQKDTKINFKDMSKIKSLKKMQNKQTLQNQSQFEFEMNYVMYDILRLNLSECKNYETFLQKSKNREVTYKRLGWFSTEDMRIQIEPKLQHIEEQLYESFQVPIDKVLNLEEIYGCLTRKNFQDLKKELEQEYKNFDKEFQVFLRWNIYPVYSLLILINQFDFYLFEKDYLQELIVIFQNSNQIKFLGEERQNILKDKIFISNKIPDEIQLGIFTVDLKEIKQLLIKKMNFYIQTIDKALNIKFENLLSKLHDEKDLILKQLRIDPYSVEKYISLMNNLLDKNLKEQFKECQYKARQAQIAFQVIEDNYIEYDIEHFKSLLESQEWINILIQEQKVAQQKLEKNRNIFHKDFETRKQELFEEFKEIYQKQKVVIQSLELSKYEQNLKNCKIIEDSYKVILMKGMQINEQETQLGYELSDFTEFERTFNEFSRYVQFWEFTEKWFRLSDNWNSLIFEEVFQNEMSQEIKYEIINTCREGSSLLQKLRQFYIQEIATPKSNAKQSGNKFEFGDTDFLQLISQVEESIKKFEEYVPVTVILIDKLFTQEYQDLFLKHLNLKIKYEKLTINKLRELNVKEHIQFIYQLFNQAKHENQIKEDILKIQNIIIKEIIPICGVSKIPDFPTNYIQNGKNIIKKLNDIQFSCNKIIKDTHLVASKIDFSYLFVKNIETLIQSFIELLQTQEIMVKVCSFFGSSFDFICPSSLNICKQYETFKEDYKNKLQNVKMHFQRVTADDEHELVISQQKLEQIIQLKELGNNLLLFQNQFISQVRTKSPKFYMLSDNQIIQILQSTHNTELIQYIVKHCFHGIKQIEIEDFDNRLIVNQYKNFNDEDFHPSDYIQIPKYNRPSNQKCDQQIINQMNEQKLNPVMKLLIMLEEFSTTTVQKNIYQNMQAVFNLNYDFVGLIKLYLKKQITYQSIQLLLDLCFYHDLTVIISLVQDSSGQKEQQNQSNTLKSQFILQQSQSQQPIDYLDVMKSHIKQNLQIFIDFIKERKEMSQYIPKNLRIIQQKIILQVLNQIEILYQMKKQKITSLNCFEYLAHPKISLECSLSMEDQMLNIENRHDKFKIKQIKQVTKEGIVLDQSDISKKQNYKFPKISQKSDFLDAIINNNKTNKKISIILLAMNYKIEYCYQLQRNDQLFIQTLTSQKIVFASLQAIYTLYSPLIRSQPSSGKETLIKQFANKIGKQMYNFQIEQDYPIKQIYNIIAGAVQGGFLLCFCNIDLTPLNQLSIISSLVFLVRKALIERQNTINFENGIEITHMNQLPIISSFNISNDEKGIKFNEIPNSVLESFRIVNFVQQDIIVIIKDYFYLMNFNKPQELAVKFNYFMITFCESFFTNFQTDFKSSNMLDQNIVKMINYNSYIKICQKALDIIDQRDSCDEENLTPIDALKASLDIFFGGILSLQMFEIYQELFPRFFTEKSSLLVVDIVEDKDIIDPIKEYFLSKQMDLHESFISIATNFIHLINQKNNIIIGGKCGSGKTKFLQIVSFVQQRIIQEEFSVNMIPIDNLSKQQFELIIKNICYSSMINQKYILDELRDFAFTREEFNSWVSNTLNHSNNEKAKQKCLPTSKDWIVFDCGSFTQTDLQIAYLEPLLKSIESKIFSFIEGEKYNLSNEMQCIVEIDDLSRISPRFLSTFSLIYLYEPITPCKDEFQTWLKNLVAIQPKFNAYQKYLNLCYSNIFEDVLGMLTVQNGVSVVGIPNINKYFIFSFLSLVESLLNETRKREIALGLFDNSELTKYELCNIQDPEELRRLSNSHSEVENYECIIEPNNIINDERKKMQVEAIFILSICLTLESIIQEDRKQLISEKIIKSIKNYRKLQQFKIYKRDRFAFGLVETAEIKNYQTTLFDYYFDLINLKWVKWQQAKPTFYSQVLQNSFKSNIIHPREICRLNPEAQNMEQLKIYIQNELESTLSQPFNNKFLELQCQKKNLFTILTLLNYNQKILLASSSYKGKTTILNKLYEDSIRRSDNNIIKISVNENLSVQKFQYSIEKKIPFKYQNNQSDYPPQNIIFIDDLNLSEKYPNILNPISSLKCLLDSQGWYSQEINKFVTFQSHSIISSYHFPKSFENTITQKPSYIMQKCYFLQLEDFSLQDIQTIANVKVKNIMQNVKIDSQSMQENLKYGLECFILQLFKNSDQIYQIKQRYGVNLTINHFMQAIEQNNACYFEQNNQGNMKQFMASIIYTFNSICCDNFESNSNQLDKAIQYYSKHYDYVMDKKIDYKPSSIKSFYSRTSYNFQIGGTDKSYSDIQSQVDQPKEFSQFSLHEIEEDVSDDEKKNSPNSQELKLIKPILTLNSSKRGSVKIQQQKNLLRKPRFSYNFEQTKTKLFQLATSPKNSIKNKNDITNHLNLFAQELKSNQKPKIQNQFVIEDTFIFDFFNLPENLIQFFIGLPFQMFSQNDAIQNLMKNRYNLGLVDKKLIDKDDFQYEEMQTYDQNSFVRVSSKNYKQVEKSIYLDLISKSNLKERLRLILSMTSSTLVMRMLQLMYSFSLCKQMNKDEKFWNILVKHYHDEDEIKIVVDSIIQIQGDSVIEISSLLETQQLVNQIIPQHFKNKQKNTVYIHIKQFNNQQELIKIFEFFMMLFSSSQYHQLFDDKSQKILQNSFFQNFLTISLAKDSFQSKYINAVDESTVYDKINEYSPYSLNYLDQSKIKMTKQAYEIYNSLYRHEVFTSQSSIYVENQYNTCQNKVFILFTQLKIIFTKIIENFKKQDGQYKEINEAMNKQEKFLEKQLEARLEQQKQTIAQITDSKQQLEQAQIKIAETNSKISQLAEQKILVLNLIKNFKQSLEIDLLRAKLQISVQNINSIREESIWQEIWQHLVKHENEDSFYFILFLIIISDDDFFADRYIKFNQEEKQKIILDIYIKKVNVKQIKQTLIKSYNMFVENTNFNFDKSIEFEKLKLISQIHQFIQNPTNDQSQSNDQEYYFEHEEKFQYIKQFMLQMMILSKLEEDKILQVKQQNSKLEQINQSILILNEELNKIKEQINNINLFIQSKQNFFQQEEKQLNDFQIFQQKILARFTEIRQKVLKSIKMKQLLLSIDDQVFNQQVMVVAMYLAFFSGLEEKFRFKGLDLLSFLDENIIFFAKRLVIYTIQGQKFYYDMISQQNYSVSNSVIYQIAWIEFIIKYQQQMPFIIVKDYSGVIEEYFIKKNREADSAEDQELKNIIHFIYFKDDFQTAEESIQKIFQRNKTQKKDASQILKKQQSQQYSNTQLQNILILVNPQDSFLEKYKNLINKKYCDVFIDSLTQNISNNQNSNQNQKQQNEAIFCLIILYTDQVYFQSNLVQQISEKCIVIDCQIKQEFSWRYLQKDIIINEIYYQEKLKLIKREQILENQRQSQDAKQIDKVKSAIIHLSQENCGLLNSLNLDEYVVNLKSLVKKTQKQLFFKLKILDQTYYPHESYEIRANCVGQTVKRKIQTQENSKDDLISLRDNNFKSSQSIKSHSQRSQKDNGAFKQAGSSLMARIHQKSQQNIKRVEAKQNNNTSFTEYESHSDIEINNQGYNFSQFQTSKKQHNVSELIRYCYLVKDLEYFSQQLNDLVGFIYVIKQTIDSLQGIIGNVYGFSDSYFTLINKQVCQNLRRNYISFTTEKIHDFKKQYAHFFYQTIICSLREDHRDLFNFYLGLNYLKASEQVNDILLKLLFEDGETQDQDTNLEFYDKKIINKYQTTESKFNSYFGIKCKLQIPKYMNNLSAFIEIPFNLPTLKYWTYRTPRDNDKFDITEKNLKSLRKQKSEGELSIVQENEEQAYLNQLSEKGILDIPKKYQTSKQIKVNTNNINKSAKNAKSLIQIQEGNTPVIAQPKLHKIKDDLIKIQYPSQKSIFSKVIDQSKEHKEEEQEEEEKELNQSSSLSSSTPYSSSSQNSQKVKKQQKLSGEDQDSFSSQSSLSSSLSLEDSNSPSSASSISSKESSSQVSSGKSSPSSQKSSSQNLVEDSYEEMSQEDSKKNNKNKKEKGHSHNKIKQKLVGNKTKLSIFCMNSSQHIPYNQDDSRYDIQNTEFKLIESIKKQQQKDNENNTNISIEDDLKEKQDDLNQLSKKKQKDYLNEMFKVKKKIRLVIQVKTVDDEVNSASLLKEQNKSNISIDQQVKHKKNRNSKNLMIEQLIKFYKDSSVQFDTPLISLQIQKQDIGQKESSEKEEITCTSRQYKFFQNFIMMIINQGLSTYKDIIRMGNFNQQGQQKMNNIEIKRLKYSQEYQRIQERLKQQQNIKVDNKQNKFYSLLEDAVNKKILSEIQTFQNQHLIESVAIRGKLKLTQAIIKSQMNQKEKIRFQQQIRLISQEQETQEIPQQLQRQQQKWQQDLQRNSSSQEEIQINQQNENQKIQFDTLFLPQRVIRNFYHYLAILDKSNSFLPFQKALSISISEQALLKQFIYNTNFNYAHRQNVFKIPPFLSQLNINPVEACLIVKSMKPQDLIFYLQNLFAQSFSSNFSKISTQNLETLCRSNSFERPIILFTEDLNSSISKLIEIKMLKHSQQQPSQNNNLKLYKITLDGLNFQNLYDKILDLVVQGCWIIIEGIQYVSQSIQAESVNAICKIYANKKFPIDFKIFIIYKCQQDNKYLEHSDSLSPLKYLFNLSHKTYIATPSAIKQNLSNFYYCEINQHMMNVEKILIESQELPQQYQNNIEKKTSQIHHQIYLRRHQTKVENPIIFKNIEGLDNIYEKNKKIQCDLQQKSFLNLHSFVVPETKNEKIINMIIHGEERNKFNSLFVFSIIRQREQLIQKNNPNFINLNFQYSSDNDFYQMITDLLNFIGYHKPSPFRFMIDYFSFIFKEREPFNTQAPYEQIIKLLFQDFVCYKLDKQRVIQLNNQSYPLLKYTPEIYTFTMSYQKKDVQSFSSQKIFLNILNLPSQDPVEILGLSQNLQFNQQLVQSQQMLNSINNHTESLEKERENKKHAMKSIEKHFSSKQNQKNKHTPEETIIDNALLINIINFNQKAKEHEELINLLQSIDQLFEQGEISLKLLKLESSMTGLSSPDDGESIKHENNMDDNLSRAQRKSIFQTKRSSLRQSYMNSSEQFINNTLNSQSNSRRPSFKQKRFGVSILNHIVQGKRNSDVSIYNNQMEQQEDQIQEKEKLIQTTEELKLKMKLSPLMSLTELKLIKKSSSGRSSILASPEIVRTPNAQQYIQIQNQINNFSPTNKLDQMIHQQTQLVPNPQALKIKNQFNKTCLYDRIKDYLPVKKKQQQMNAQKDVLKTFSQMHKNLKEKPRHSHNIEYSKIHNYKLRNILLNNDFTNLVLMNEVFTCNRIVNCIRNDIKNMIGYLQQNQYNQSNERISSLISQIKKNAVPRQWEFFSLLPTQSNLIDFLKQILIKYEHIYEIVVWRNCELFPSLSLFKMFDPFCLIYSLLYDESKKLNVPIHMLKIQLCKLKRPPVRQNPEEGICIRGIMLKAASLNPINDYLQPESLYEFEQELTYSIIKVVLRTDTKYDDEIYIPIEFMDQVHHDLENRYIEQQQEFSNNYKQYEKEFLNDSLLPKKQKNQGQNVIGRGGGGGNQKEGFGIQSPTRRFQTNYKIQNVTVQEIQLNQQNNQVEEEDEENIDETENNIIHFIRLPVISNNIQKTLKYSHLKIYFFFKSTLPQVYWSQRGTQICFHKAQQI</sequence>
<dbReference type="STRING" id="312017.W7XCC1"/>
<gene>
    <name evidence="3" type="ORF">TTHERM_000488184</name>
</gene>
<dbReference type="InterPro" id="IPR042228">
    <property type="entry name" value="Dynein_linker_3"/>
</dbReference>
<feature type="compositionally biased region" description="Low complexity" evidence="2">
    <location>
        <begin position="4791"/>
        <end position="4810"/>
    </location>
</feature>
<dbReference type="GO" id="GO:0060294">
    <property type="term" value="P:cilium movement involved in cell motility"/>
    <property type="evidence" value="ECO:0007669"/>
    <property type="project" value="TreeGrafter"/>
</dbReference>
<feature type="region of interest" description="Disordered" evidence="2">
    <location>
        <begin position="914"/>
        <end position="945"/>
    </location>
</feature>
<accession>W7XCC1</accession>
<feature type="compositionally biased region" description="Low complexity" evidence="2">
    <location>
        <begin position="884"/>
        <end position="899"/>
    </location>
</feature>
<dbReference type="KEGG" id="tet:TTHERM_000488184"/>
<feature type="compositionally biased region" description="Low complexity" evidence="2">
    <location>
        <begin position="4825"/>
        <end position="4874"/>
    </location>
</feature>
<dbReference type="EMBL" id="GG662691">
    <property type="protein sequence ID" value="EWS74193.1"/>
    <property type="molecule type" value="Genomic_DNA"/>
</dbReference>
<reference evidence="4" key="1">
    <citation type="journal article" date="2006" name="PLoS Biol.">
        <title>Macronuclear genome sequence of the ciliate Tetrahymena thermophila, a model eukaryote.</title>
        <authorList>
            <person name="Eisen J.A."/>
            <person name="Coyne R.S."/>
            <person name="Wu M."/>
            <person name="Wu D."/>
            <person name="Thiagarajan M."/>
            <person name="Wortman J.R."/>
            <person name="Badger J.H."/>
            <person name="Ren Q."/>
            <person name="Amedeo P."/>
            <person name="Jones K.M."/>
            <person name="Tallon L.J."/>
            <person name="Delcher A.L."/>
            <person name="Salzberg S.L."/>
            <person name="Silva J.C."/>
            <person name="Haas B.J."/>
            <person name="Majoros W.H."/>
            <person name="Farzad M."/>
            <person name="Carlton J.M."/>
            <person name="Smith R.K. Jr."/>
            <person name="Garg J."/>
            <person name="Pearlman R.E."/>
            <person name="Karrer K.M."/>
            <person name="Sun L."/>
            <person name="Manning G."/>
            <person name="Elde N.C."/>
            <person name="Turkewitz A.P."/>
            <person name="Asai D.J."/>
            <person name="Wilkes D.E."/>
            <person name="Wang Y."/>
            <person name="Cai H."/>
            <person name="Collins K."/>
            <person name="Stewart B.A."/>
            <person name="Lee S.R."/>
            <person name="Wilamowska K."/>
            <person name="Weinberg Z."/>
            <person name="Ruzzo W.L."/>
            <person name="Wloga D."/>
            <person name="Gaertig J."/>
            <person name="Frankel J."/>
            <person name="Tsao C.-C."/>
            <person name="Gorovsky M.A."/>
            <person name="Keeling P.J."/>
            <person name="Waller R.F."/>
            <person name="Patron N.J."/>
            <person name="Cherry J.M."/>
            <person name="Stover N.A."/>
            <person name="Krieger C.J."/>
            <person name="del Toro C."/>
            <person name="Ryder H.F."/>
            <person name="Williamson S.C."/>
            <person name="Barbeau R.A."/>
            <person name="Hamilton E.P."/>
            <person name="Orias E."/>
        </authorList>
    </citation>
    <scope>NUCLEOTIDE SEQUENCE [LARGE SCALE GENOMIC DNA]</scope>
    <source>
        <strain evidence="4">SB210</strain>
    </source>
</reference>
<keyword evidence="3" id="KW-0547">Nucleotide-binding</keyword>
<protein>
    <submittedName>
        <fullName evidence="3">Dynein motor region D1 hydrolytic ATP-binding site protein</fullName>
    </submittedName>
</protein>
<keyword evidence="3" id="KW-0067">ATP-binding</keyword>
<dbReference type="InterPro" id="IPR026983">
    <property type="entry name" value="DHC"/>
</dbReference>
<feature type="coiled-coil region" evidence="1">
    <location>
        <begin position="3662"/>
        <end position="3717"/>
    </location>
</feature>
<dbReference type="GO" id="GO:0051959">
    <property type="term" value="F:dynein light intermediate chain binding"/>
    <property type="evidence" value="ECO:0007669"/>
    <property type="project" value="InterPro"/>
</dbReference>
<evidence type="ECO:0000313" key="3">
    <source>
        <dbReference type="EMBL" id="EWS74193.1"/>
    </source>
</evidence>
<dbReference type="GeneID" id="24439237"/>
<feature type="compositionally biased region" description="Polar residues" evidence="2">
    <location>
        <begin position="916"/>
        <end position="934"/>
    </location>
</feature>
<dbReference type="Proteomes" id="UP000009168">
    <property type="component" value="Unassembled WGS sequence"/>
</dbReference>
<feature type="coiled-coil region" evidence="1">
    <location>
        <begin position="6458"/>
        <end position="6489"/>
    </location>
</feature>
<dbReference type="GO" id="GO:0005524">
    <property type="term" value="F:ATP binding"/>
    <property type="evidence" value="ECO:0007669"/>
    <property type="project" value="UniProtKB-KW"/>
</dbReference>
<feature type="coiled-coil region" evidence="1">
    <location>
        <begin position="6000"/>
        <end position="6027"/>
    </location>
</feature>
<evidence type="ECO:0000313" key="4">
    <source>
        <dbReference type="Proteomes" id="UP000009168"/>
    </source>
</evidence>
<dbReference type="InParanoid" id="W7XCC1"/>